<evidence type="ECO:0000256" key="6">
    <source>
        <dbReference type="ARBA" id="ARBA00022989"/>
    </source>
</evidence>
<dbReference type="OrthoDB" id="1099at2759"/>
<evidence type="ECO:0000313" key="10">
    <source>
        <dbReference type="Proteomes" id="UP000187455"/>
    </source>
</evidence>
<evidence type="ECO:0000256" key="2">
    <source>
        <dbReference type="ARBA" id="ARBA00008566"/>
    </source>
</evidence>
<evidence type="ECO:0000256" key="4">
    <source>
        <dbReference type="ARBA" id="ARBA00022475"/>
    </source>
</evidence>
<evidence type="ECO:0000313" key="9">
    <source>
        <dbReference type="EMBL" id="OLY83916.1"/>
    </source>
</evidence>
<feature type="transmembrane region" description="Helical" evidence="8">
    <location>
        <begin position="200"/>
        <end position="217"/>
    </location>
</feature>
<dbReference type="PANTHER" id="PTHR31686">
    <property type="match status" value="1"/>
</dbReference>
<sequence>MFPKEDYPWSPNLAFVLFSIDIFLMLFSCLVIPFYKIAIQEHSFSDMNSTWLISVIPAVVVSGAGSVVSQVLDVERARVVLILSYIIWGIGVPISLCIIAFYYSKSAIYKLPPPELLISIFLPMGPLGNGSFAITNLGISAEKLFNSNDREFVPVPMMGEVAQAGGSLIGLVLWGFAVFWLSLATSCVVYGFFKYKVKFGIGWWSVTFPIGTLILSSNEFARLFQNSGFRIFGAIMTVVLLIIWIFLFSRTIVGAYTTEMFYDPSLDSIAEVMDESSSEMGTLPHFTE</sequence>
<comment type="subcellular location">
    <subcellularLocation>
        <location evidence="1">Cell membrane</location>
        <topology evidence="1">Multi-pass membrane protein</topology>
    </subcellularLocation>
</comment>
<gene>
    <name evidence="9" type="ORF">AYI68_g1932</name>
</gene>
<comment type="similarity">
    <text evidence="2">Belongs to the tellurite-resistance/dicarboxylate transporter (TDT) family.</text>
</comment>
<dbReference type="AlphaFoldDB" id="A0A1R0H456"/>
<evidence type="ECO:0000256" key="1">
    <source>
        <dbReference type="ARBA" id="ARBA00004651"/>
    </source>
</evidence>
<keyword evidence="10" id="KW-1185">Reference proteome</keyword>
<dbReference type="EMBL" id="LSSL01000701">
    <property type="protein sequence ID" value="OLY83916.1"/>
    <property type="molecule type" value="Genomic_DNA"/>
</dbReference>
<dbReference type="Pfam" id="PF03595">
    <property type="entry name" value="SLAC1"/>
    <property type="match status" value="1"/>
</dbReference>
<accession>A0A1R0H456</accession>
<dbReference type="InterPro" id="IPR038665">
    <property type="entry name" value="Voltage-dep_anion_channel_sf"/>
</dbReference>
<dbReference type="GO" id="GO:0000319">
    <property type="term" value="F:sulfite transmembrane transporter activity"/>
    <property type="evidence" value="ECO:0007669"/>
    <property type="project" value="TreeGrafter"/>
</dbReference>
<keyword evidence="4" id="KW-1003">Cell membrane</keyword>
<keyword evidence="7 8" id="KW-0472">Membrane</keyword>
<feature type="transmembrane region" description="Helical" evidence="8">
    <location>
        <begin position="80"/>
        <end position="104"/>
    </location>
</feature>
<dbReference type="Proteomes" id="UP000187455">
    <property type="component" value="Unassembled WGS sequence"/>
</dbReference>
<evidence type="ECO:0000256" key="5">
    <source>
        <dbReference type="ARBA" id="ARBA00022692"/>
    </source>
</evidence>
<dbReference type="InterPro" id="IPR051629">
    <property type="entry name" value="Sulfite_efflux_TDT"/>
</dbReference>
<evidence type="ECO:0000256" key="3">
    <source>
        <dbReference type="ARBA" id="ARBA00022448"/>
    </source>
</evidence>
<feature type="transmembrane region" description="Helical" evidence="8">
    <location>
        <begin position="168"/>
        <end position="193"/>
    </location>
</feature>
<dbReference type="PANTHER" id="PTHR31686:SF1">
    <property type="entry name" value="SULFITE EFFLUX PUMP SSU1"/>
    <property type="match status" value="1"/>
</dbReference>
<name>A0A1R0H456_9FUNG</name>
<feature type="transmembrane region" description="Helical" evidence="8">
    <location>
        <begin position="12"/>
        <end position="38"/>
    </location>
</feature>
<keyword evidence="6 8" id="KW-1133">Transmembrane helix</keyword>
<dbReference type="InterPro" id="IPR004695">
    <property type="entry name" value="SLAC1/Mae1/Ssu1/TehA"/>
</dbReference>
<reference evidence="9 10" key="1">
    <citation type="journal article" date="2016" name="Mol. Biol. Evol.">
        <title>Genome-Wide Survey of Gut Fungi (Harpellales) Reveals the First Horizontally Transferred Ubiquitin Gene from a Mosquito Host.</title>
        <authorList>
            <person name="Wang Y."/>
            <person name="White M.M."/>
            <person name="Kvist S."/>
            <person name="Moncalvo J.M."/>
        </authorList>
    </citation>
    <scope>NUCLEOTIDE SEQUENCE [LARGE SCALE GENOMIC DNA]</scope>
    <source>
        <strain evidence="9 10">ALG-7-W6</strain>
    </source>
</reference>
<proteinExistence type="inferred from homology"/>
<keyword evidence="3" id="KW-0813">Transport</keyword>
<dbReference type="Gene3D" id="1.50.10.150">
    <property type="entry name" value="Voltage-dependent anion channel"/>
    <property type="match status" value="1"/>
</dbReference>
<dbReference type="GO" id="GO:0005886">
    <property type="term" value="C:plasma membrane"/>
    <property type="evidence" value="ECO:0007669"/>
    <property type="project" value="UniProtKB-SubCell"/>
</dbReference>
<protein>
    <submittedName>
        <fullName evidence="9">Sulfite efflux pump SSU1</fullName>
    </submittedName>
</protein>
<feature type="transmembrane region" description="Helical" evidence="8">
    <location>
        <begin position="229"/>
        <end position="248"/>
    </location>
</feature>
<keyword evidence="5 8" id="KW-0812">Transmembrane</keyword>
<organism evidence="9 10">
    <name type="scientific">Smittium mucronatum</name>
    <dbReference type="NCBI Taxonomy" id="133383"/>
    <lineage>
        <taxon>Eukaryota</taxon>
        <taxon>Fungi</taxon>
        <taxon>Fungi incertae sedis</taxon>
        <taxon>Zoopagomycota</taxon>
        <taxon>Kickxellomycotina</taxon>
        <taxon>Harpellomycetes</taxon>
        <taxon>Harpellales</taxon>
        <taxon>Legeriomycetaceae</taxon>
        <taxon>Smittium</taxon>
    </lineage>
</organism>
<evidence type="ECO:0000256" key="8">
    <source>
        <dbReference type="SAM" id="Phobius"/>
    </source>
</evidence>
<evidence type="ECO:0000256" key="7">
    <source>
        <dbReference type="ARBA" id="ARBA00023136"/>
    </source>
</evidence>
<comment type="caution">
    <text evidence="9">The sequence shown here is derived from an EMBL/GenBank/DDBJ whole genome shotgun (WGS) entry which is preliminary data.</text>
</comment>
<feature type="transmembrane region" description="Helical" evidence="8">
    <location>
        <begin position="50"/>
        <end position="68"/>
    </location>
</feature>